<proteinExistence type="inferred from homology"/>
<evidence type="ECO:0000256" key="4">
    <source>
        <dbReference type="ARBA" id="ARBA00023136"/>
    </source>
</evidence>
<feature type="domain" description="SusD-like N-terminal" evidence="8">
    <location>
        <begin position="49"/>
        <end position="237"/>
    </location>
</feature>
<organism evidence="9 10">
    <name type="scientific">Chitinophaga arvensicola</name>
    <dbReference type="NCBI Taxonomy" id="29529"/>
    <lineage>
        <taxon>Bacteria</taxon>
        <taxon>Pseudomonadati</taxon>
        <taxon>Bacteroidota</taxon>
        <taxon>Chitinophagia</taxon>
        <taxon>Chitinophagales</taxon>
        <taxon>Chitinophagaceae</taxon>
        <taxon>Chitinophaga</taxon>
    </lineage>
</organism>
<feature type="chain" id="PRO_5011732704" evidence="6">
    <location>
        <begin position="27"/>
        <end position="509"/>
    </location>
</feature>
<feature type="signal peptide" evidence="6">
    <location>
        <begin position="1"/>
        <end position="26"/>
    </location>
</feature>
<dbReference type="OrthoDB" id="636214at2"/>
<keyword evidence="3 6" id="KW-0732">Signal</keyword>
<dbReference type="InterPro" id="IPR033985">
    <property type="entry name" value="SusD-like_N"/>
</dbReference>
<feature type="domain" description="RagB/SusD" evidence="7">
    <location>
        <begin position="326"/>
        <end position="508"/>
    </location>
</feature>
<keyword evidence="4" id="KW-0472">Membrane</keyword>
<comment type="similarity">
    <text evidence="2">Belongs to the SusD family.</text>
</comment>
<evidence type="ECO:0000313" key="9">
    <source>
        <dbReference type="EMBL" id="SEW51293.1"/>
    </source>
</evidence>
<evidence type="ECO:0000259" key="7">
    <source>
        <dbReference type="Pfam" id="PF07980"/>
    </source>
</evidence>
<reference evidence="10" key="1">
    <citation type="submission" date="2016-10" db="EMBL/GenBank/DDBJ databases">
        <authorList>
            <person name="Varghese N."/>
            <person name="Submissions S."/>
        </authorList>
    </citation>
    <scope>NUCLEOTIDE SEQUENCE [LARGE SCALE GENOMIC DNA]</scope>
    <source>
        <strain evidence="10">DSM 3695</strain>
    </source>
</reference>
<dbReference type="Pfam" id="PF07980">
    <property type="entry name" value="SusD_RagB"/>
    <property type="match status" value="1"/>
</dbReference>
<dbReference type="AlphaFoldDB" id="A0A1I0S6R1"/>
<dbReference type="SUPFAM" id="SSF48452">
    <property type="entry name" value="TPR-like"/>
    <property type="match status" value="1"/>
</dbReference>
<evidence type="ECO:0000313" key="10">
    <source>
        <dbReference type="Proteomes" id="UP000199310"/>
    </source>
</evidence>
<accession>A0A1I0S6R1</accession>
<dbReference type="RefSeq" id="WP_089897690.1">
    <property type="nucleotide sequence ID" value="NZ_FOJG01000002.1"/>
</dbReference>
<dbReference type="InterPro" id="IPR012944">
    <property type="entry name" value="SusD_RagB_dom"/>
</dbReference>
<evidence type="ECO:0000256" key="3">
    <source>
        <dbReference type="ARBA" id="ARBA00022729"/>
    </source>
</evidence>
<dbReference type="EMBL" id="FOJG01000002">
    <property type="protein sequence ID" value="SEW51293.1"/>
    <property type="molecule type" value="Genomic_DNA"/>
</dbReference>
<dbReference type="InterPro" id="IPR011990">
    <property type="entry name" value="TPR-like_helical_dom_sf"/>
</dbReference>
<dbReference type="Gene3D" id="1.25.40.390">
    <property type="match status" value="1"/>
</dbReference>
<name>A0A1I0S6R1_9BACT</name>
<comment type="subcellular location">
    <subcellularLocation>
        <location evidence="1">Cell outer membrane</location>
    </subcellularLocation>
</comment>
<dbReference type="GO" id="GO:0009279">
    <property type="term" value="C:cell outer membrane"/>
    <property type="evidence" value="ECO:0007669"/>
    <property type="project" value="UniProtKB-SubCell"/>
</dbReference>
<dbReference type="Proteomes" id="UP000199310">
    <property type="component" value="Unassembled WGS sequence"/>
</dbReference>
<protein>
    <submittedName>
        <fullName evidence="9">Starch-binding associating with outer membrane</fullName>
    </submittedName>
</protein>
<evidence type="ECO:0000259" key="8">
    <source>
        <dbReference type="Pfam" id="PF14322"/>
    </source>
</evidence>
<evidence type="ECO:0000256" key="5">
    <source>
        <dbReference type="ARBA" id="ARBA00023237"/>
    </source>
</evidence>
<evidence type="ECO:0000256" key="1">
    <source>
        <dbReference type="ARBA" id="ARBA00004442"/>
    </source>
</evidence>
<keyword evidence="5" id="KW-0998">Cell outer membrane</keyword>
<evidence type="ECO:0000256" key="6">
    <source>
        <dbReference type="SAM" id="SignalP"/>
    </source>
</evidence>
<dbReference type="STRING" id="29529.SAMN04488122_4194"/>
<sequence length="509" mass="57056">MNILYAKRIKNWCTILLAAGAMGTLASCEKKLDNVTYGSLSGDNFFKTANDAKAATDAMYTGLYETPNGGRGWASTNYSFRTQAAQTTDEMVCYWDDNGSWARLHALDFTPDFAVVTSHYTQLMQYVSQITVNMSKIQGIKMDETLKGRYIAELKALRAYFSQILYLYYGPVPVRLDASQIDNLATPPLPRPSKEEMINGIIKDFTEAIAVLPDKFDKENYGRFSKAACYTSLLKLYMQEKRWDDAIVAGEKVKAMGFSLIDNYADNFNVKAQSGNTEIILPVICSASSDQFSNDWLAHALPSDYYDVSRGITLSGWGGYRMPWKTYDKFDKKDNRLSVLLQTYTTGKDNNGNVIYVDTRARGDIGAIPVKMGMDPAMSDPSVSGINYVAFRYADVELLLAEAINEKNGVPNAEAYTLLNDVHQRAGLTPFTPGSLNQVQFRKAIQDERLFELWGEGVRRDDLIRWGLYIKRAKDDGSVVADDDKILYPIPRSVINQSNGVIQQNKGYK</sequence>
<dbReference type="Pfam" id="PF14322">
    <property type="entry name" value="SusD-like_3"/>
    <property type="match status" value="1"/>
</dbReference>
<keyword evidence="10" id="KW-1185">Reference proteome</keyword>
<dbReference type="PROSITE" id="PS51257">
    <property type="entry name" value="PROKAR_LIPOPROTEIN"/>
    <property type="match status" value="1"/>
</dbReference>
<gene>
    <name evidence="9" type="ORF">SAMN04488122_4194</name>
</gene>
<evidence type="ECO:0000256" key="2">
    <source>
        <dbReference type="ARBA" id="ARBA00006275"/>
    </source>
</evidence>